<dbReference type="GO" id="GO:0005737">
    <property type="term" value="C:cytoplasm"/>
    <property type="evidence" value="ECO:0007669"/>
    <property type="project" value="TreeGrafter"/>
</dbReference>
<dbReference type="InterPro" id="IPR016024">
    <property type="entry name" value="ARM-type_fold"/>
</dbReference>
<dbReference type="EMBL" id="LODT01000035">
    <property type="protein sequence ID" value="KYQ90873.1"/>
    <property type="molecule type" value="Genomic_DNA"/>
</dbReference>
<dbReference type="SUPFAM" id="SSF48371">
    <property type="entry name" value="ARM repeat"/>
    <property type="match status" value="1"/>
</dbReference>
<dbReference type="FunCoup" id="A0A151ZAB0">
    <property type="interactions" value="121"/>
</dbReference>
<accession>A0A151ZAB0</accession>
<dbReference type="InterPro" id="IPR051345">
    <property type="entry name" value="Importin_beta-like_NTR"/>
</dbReference>
<dbReference type="STRING" id="361077.A0A151ZAB0"/>
<dbReference type="GO" id="GO:0006606">
    <property type="term" value="P:protein import into nucleus"/>
    <property type="evidence" value="ECO:0007669"/>
    <property type="project" value="TreeGrafter"/>
</dbReference>
<dbReference type="OMA" id="TVYCIEC"/>
<comment type="caution">
    <text evidence="2">The sequence shown here is derived from an EMBL/GenBank/DDBJ whole genome shotgun (WGS) entry which is preliminary data.</text>
</comment>
<keyword evidence="3" id="KW-1185">Reference proteome</keyword>
<dbReference type="InterPro" id="IPR011989">
    <property type="entry name" value="ARM-like"/>
</dbReference>
<gene>
    <name evidence="2" type="ORF">DLAC_07744</name>
</gene>
<protein>
    <submittedName>
        <fullName evidence="2">Armadillo-like helical domain-containing protein</fullName>
    </submittedName>
</protein>
<dbReference type="InterPro" id="IPR013598">
    <property type="entry name" value="Exportin-1/Importin-b-like"/>
</dbReference>
<proteinExistence type="predicted"/>
<dbReference type="PANTHER" id="PTHR12363">
    <property type="entry name" value="TRANSPORTIN 3 AND IMPORTIN 13"/>
    <property type="match status" value="1"/>
</dbReference>
<dbReference type="Pfam" id="PF08389">
    <property type="entry name" value="Xpo1"/>
    <property type="match status" value="1"/>
</dbReference>
<dbReference type="InterPro" id="IPR057941">
    <property type="entry name" value="TPR_TNPO3_IPO13_2nd"/>
</dbReference>
<dbReference type="Proteomes" id="UP000076078">
    <property type="component" value="Unassembled WGS sequence"/>
</dbReference>
<reference evidence="2 3" key="1">
    <citation type="submission" date="2015-12" db="EMBL/GenBank/DDBJ databases">
        <title>Dictyostelia acquired genes for synthesis and detection of signals that induce cell-type specialization by lateral gene transfer from prokaryotes.</title>
        <authorList>
            <person name="Gloeckner G."/>
            <person name="Schaap P."/>
        </authorList>
    </citation>
    <scope>NUCLEOTIDE SEQUENCE [LARGE SCALE GENOMIC DNA]</scope>
    <source>
        <strain evidence="2 3">TK</strain>
    </source>
</reference>
<dbReference type="InParanoid" id="A0A151ZAB0"/>
<organism evidence="2 3">
    <name type="scientific">Tieghemostelium lacteum</name>
    <name type="common">Slime mold</name>
    <name type="synonym">Dictyostelium lacteum</name>
    <dbReference type="NCBI Taxonomy" id="361077"/>
    <lineage>
        <taxon>Eukaryota</taxon>
        <taxon>Amoebozoa</taxon>
        <taxon>Evosea</taxon>
        <taxon>Eumycetozoa</taxon>
        <taxon>Dictyostelia</taxon>
        <taxon>Dictyosteliales</taxon>
        <taxon>Raperosteliaceae</taxon>
        <taxon>Tieghemostelium</taxon>
    </lineage>
</organism>
<feature type="domain" description="Exportin-1/Importin-beta-like" evidence="1">
    <location>
        <begin position="156"/>
        <end position="289"/>
    </location>
</feature>
<evidence type="ECO:0000259" key="1">
    <source>
        <dbReference type="Pfam" id="PF08389"/>
    </source>
</evidence>
<evidence type="ECO:0000313" key="3">
    <source>
        <dbReference type="Proteomes" id="UP000076078"/>
    </source>
</evidence>
<dbReference type="PANTHER" id="PTHR12363:SF28">
    <property type="entry name" value="ARMADILLO-LIKE HELICAL DOMAIN-CONTAINING PROTEIN"/>
    <property type="match status" value="1"/>
</dbReference>
<dbReference type="Gene3D" id="1.25.10.10">
    <property type="entry name" value="Leucine-rich Repeat Variant"/>
    <property type="match status" value="1"/>
</dbReference>
<name>A0A151ZAB0_TIELA</name>
<dbReference type="Pfam" id="PF24138">
    <property type="entry name" value="TPR_TNPO3_IPO13_2nd"/>
    <property type="match status" value="1"/>
</dbReference>
<dbReference type="OrthoDB" id="2016913at2759"/>
<sequence length="989" mass="114053">MGSVIDPSSLNFPLLNGGDSTLIKNNNNNNNFFTLNSYVNNNSGMTSGAMNGTSAAGATLEQVEQVLQKLFQQTDTVIQNEANRWLLDLQNNSGIVPMCLELIKVNQPFFSQFFGIQTLYTKVHSDWEARWTDEFRITIKNTVFNRFLFDKDNNQVFNQKICSCISAIMIHSIPKLWENAVVDLLNLLHSPQSTDRIKKGTLDILTLLPIEFESVVLSNPRRILIKETFIANSENVIVSISEYLAKGLSQQLNVLLLKCVKHWIRFSNAKAVIKSGLLMNVFKVIENQDILVEGMSLIGDLINFHTYMSPLTTPVPVTNSLRIHSKDIACFETIMVPIIRKFMSLKNIYESAVQSDNLNICRTFAETLSQIVECYAPLMTDTTNSDIQQCLSFLLEFCLHHDREVSELTFNAWSYLGENVEDQEDLKKIYAKLLQILIERSSYPNDLSQSNDKLSQEDFEDMEDDIINYRNNVCDIIVTCFSIIGPDEFIQYIYDLLKKNCKTWRSYEVVIYVFNCVSINIIEDTEDDGISYQLTLDILSQTLTLPYHPKLTFTILLLLKDFRQFIFQYKLLPKSYNYILSIIQHNDTRDESLKLLYKYTEEYCDQLYENLEITLKTLETYYDSLTTSQQKLFIESILNLINQININQKPSFLQRLLNPIVSNIKNALVLDHTNPDNISMLVSKISLLESSLNFGEDSVPLFKEFINGIWVILEDIHKLSVQNRSIELSDSIWKIFWKIVHDLGTESMLNIDNIFNYLLSTMKAIPTITSKFYESLDLIINTFGKIPNFIAHIQNVVNNMITSYLPTIMENTSESMSTIERYFKCLETTLVIQPNIFYSSPYALNIMELSIRFLLNTEKESVESIINFYKQLFIKMNTHATLVTNYTKPILSNIFVAIVNDSTKTMTIKFSELLYDWILRYPESKGVIIECILNATWLPSETPLNERERLAKIIITLNNKAKFKALISDISQVCNNLMTWDIFISYEMK</sequence>
<dbReference type="AlphaFoldDB" id="A0A151ZAB0"/>
<evidence type="ECO:0000313" key="2">
    <source>
        <dbReference type="EMBL" id="KYQ90873.1"/>
    </source>
</evidence>